<sequence>MTTPDAPAAPGSVPASRPSVPGTAAVESPPGVLGFPADTPAPPRRPRGERDPFLDNAKYLAIILVVVGHLIEDLRDVPAAHALYFFLYTFHMPLFITLSGYLSRNFTFSPGKARKLISGLAVPYIIFELAYSLPRLFLYGDLDISLLDPYFLTWFLMSLFLWRLSTPVWQQLRWPLLVAVLLSLLSGMSELPDELSMNRTFGLLPFYVLGLMLTPAHLDLLKRPAVRVLGAAVLAGGLVLAFALHTDIATEWIRWRNSNAKIGVDNLTGSAMRLGMLMAGATLLCAFLAITPSRRTWYSALGAATMYAYLLHGFFVKVFQVYAKEMSTPAGVALAVLLGVALATLLCTSPVRRLTRWAIEPDTSWFFTALRRPTKSGGKGR</sequence>
<feature type="transmembrane region" description="Helical" evidence="2">
    <location>
        <begin position="297"/>
        <end position="316"/>
    </location>
</feature>
<dbReference type="InterPro" id="IPR002656">
    <property type="entry name" value="Acyl_transf_3_dom"/>
</dbReference>
<feature type="domain" description="Acyltransferase 3" evidence="3">
    <location>
        <begin position="52"/>
        <end position="346"/>
    </location>
</feature>
<gene>
    <name evidence="4" type="ORF">ACFP1K_04105</name>
</gene>
<comment type="caution">
    <text evidence="4">The sequence shown here is derived from an EMBL/GenBank/DDBJ whole genome shotgun (WGS) entry which is preliminary data.</text>
</comment>
<accession>A0ABW1NAD9</accession>
<proteinExistence type="predicted"/>
<keyword evidence="2" id="KW-1133">Transmembrane helix</keyword>
<keyword evidence="2" id="KW-0472">Membrane</keyword>
<reference evidence="5" key="1">
    <citation type="journal article" date="2019" name="Int. J. Syst. Evol. Microbiol.">
        <title>The Global Catalogue of Microorganisms (GCM) 10K type strain sequencing project: providing services to taxonomists for standard genome sequencing and annotation.</title>
        <authorList>
            <consortium name="The Broad Institute Genomics Platform"/>
            <consortium name="The Broad Institute Genome Sequencing Center for Infectious Disease"/>
            <person name="Wu L."/>
            <person name="Ma J."/>
        </authorList>
    </citation>
    <scope>NUCLEOTIDE SEQUENCE [LARGE SCALE GENOMIC DNA]</scope>
    <source>
        <strain evidence="5">JCM 30346</strain>
    </source>
</reference>
<feature type="transmembrane region" description="Helical" evidence="2">
    <location>
        <begin position="83"/>
        <end position="104"/>
    </location>
</feature>
<dbReference type="Pfam" id="PF01757">
    <property type="entry name" value="Acyl_transf_3"/>
    <property type="match status" value="1"/>
</dbReference>
<feature type="transmembrane region" description="Helical" evidence="2">
    <location>
        <begin position="174"/>
        <end position="191"/>
    </location>
</feature>
<name>A0ABW1NAD9_9ACTN</name>
<evidence type="ECO:0000259" key="3">
    <source>
        <dbReference type="Pfam" id="PF01757"/>
    </source>
</evidence>
<dbReference type="GO" id="GO:0016746">
    <property type="term" value="F:acyltransferase activity"/>
    <property type="evidence" value="ECO:0007669"/>
    <property type="project" value="UniProtKB-KW"/>
</dbReference>
<evidence type="ECO:0000313" key="4">
    <source>
        <dbReference type="EMBL" id="MFC6080326.1"/>
    </source>
</evidence>
<feature type="region of interest" description="Disordered" evidence="1">
    <location>
        <begin position="1"/>
        <end position="48"/>
    </location>
</feature>
<feature type="transmembrane region" description="Helical" evidence="2">
    <location>
        <begin position="328"/>
        <end position="347"/>
    </location>
</feature>
<feature type="transmembrane region" description="Helical" evidence="2">
    <location>
        <begin position="228"/>
        <end position="250"/>
    </location>
</feature>
<protein>
    <submittedName>
        <fullName evidence="4">Acyltransferase family protein</fullName>
    </submittedName>
</protein>
<evidence type="ECO:0000256" key="1">
    <source>
        <dbReference type="SAM" id="MobiDB-lite"/>
    </source>
</evidence>
<feature type="transmembrane region" description="Helical" evidence="2">
    <location>
        <begin position="144"/>
        <end position="162"/>
    </location>
</feature>
<feature type="transmembrane region" description="Helical" evidence="2">
    <location>
        <begin position="116"/>
        <end position="138"/>
    </location>
</feature>
<keyword evidence="4" id="KW-0012">Acyltransferase</keyword>
<dbReference type="Proteomes" id="UP001596137">
    <property type="component" value="Unassembled WGS sequence"/>
</dbReference>
<feature type="transmembrane region" description="Helical" evidence="2">
    <location>
        <begin position="270"/>
        <end position="290"/>
    </location>
</feature>
<keyword evidence="2" id="KW-0812">Transmembrane</keyword>
<keyword evidence="4" id="KW-0808">Transferase</keyword>
<feature type="transmembrane region" description="Helical" evidence="2">
    <location>
        <begin position="203"/>
        <end position="221"/>
    </location>
</feature>
<evidence type="ECO:0000256" key="2">
    <source>
        <dbReference type="SAM" id="Phobius"/>
    </source>
</evidence>
<organism evidence="4 5">
    <name type="scientific">Sphaerisporangium aureirubrum</name>
    <dbReference type="NCBI Taxonomy" id="1544736"/>
    <lineage>
        <taxon>Bacteria</taxon>
        <taxon>Bacillati</taxon>
        <taxon>Actinomycetota</taxon>
        <taxon>Actinomycetes</taxon>
        <taxon>Streptosporangiales</taxon>
        <taxon>Streptosporangiaceae</taxon>
        <taxon>Sphaerisporangium</taxon>
    </lineage>
</organism>
<dbReference type="EMBL" id="JBHSRF010000004">
    <property type="protein sequence ID" value="MFC6080326.1"/>
    <property type="molecule type" value="Genomic_DNA"/>
</dbReference>
<dbReference type="InterPro" id="IPR052734">
    <property type="entry name" value="Nod_factor_acetyltransferase"/>
</dbReference>
<dbReference type="RefSeq" id="WP_380747106.1">
    <property type="nucleotide sequence ID" value="NZ_JBHSRF010000004.1"/>
</dbReference>
<evidence type="ECO:0000313" key="5">
    <source>
        <dbReference type="Proteomes" id="UP001596137"/>
    </source>
</evidence>
<dbReference type="PANTHER" id="PTHR37312:SF1">
    <property type="entry name" value="MEMBRANE-BOUND ACYLTRANSFERASE YKRP-RELATED"/>
    <property type="match status" value="1"/>
</dbReference>
<keyword evidence="5" id="KW-1185">Reference proteome</keyword>
<dbReference type="PANTHER" id="PTHR37312">
    <property type="entry name" value="MEMBRANE-BOUND ACYLTRANSFERASE YKRP-RELATED"/>
    <property type="match status" value="1"/>
</dbReference>